<keyword evidence="11 32" id="KW-0945">Host-virus interaction</keyword>
<comment type="PTM">
    <text evidence="32">Specific enzymatic cleavages in vivo yield mature proteins. Envelope glycoproteins are synthesized as a inactive precursor that is heavily N-glycosylated and processed likely by host cell furin in the Golgi to yield the mature SU and TM proteins. The cleavage site between SU and TM requires the minimal sequence [KR]-X-[KR]-R. About 2 of the 9 disulfide bonds of gp41 are reduced by P4HB/PDI, following binding to CD4 receptor.</text>
</comment>
<dbReference type="Gene3D" id="1.10.287.210">
    <property type="match status" value="1"/>
</dbReference>
<comment type="PTM">
    <text evidence="32">Palmitoylation of the transmembrane protein and of Env polyprotein (prior to its proteolytic cleavage) is essential for their association with host cell membrane lipid rafts. Palmitoylation is therefore required for envelope trafficking to classical lipid rafts, but not for viral replication.</text>
</comment>
<comment type="function">
    <text evidence="32">Surface protein gp120: Attaches the virus to the host lymphoid cell by binding to the primary receptor CD4. This interaction induces a structural rearrangement creating a high affinity binding site for a chemokine coreceptor like CXCR4 and/or CCR5. Acts as a ligand for CD209/DC-SIGN and CLEC4M/DC-SIGNR, which are respectively found on dendritic cells (DCs), and on endothelial cells of liver sinusoids and lymph node sinuses. These interactions allow capture of viral particles at mucosal surfaces by these cells and subsequent transmission to permissive cells. HIV subverts the migration properties of dendritic cells to gain access to CD4+ T-cells in lymph nodes. Virus transmission to permissive T-cells occurs either in trans (without DCs infection, through viral capture and transmission), or in cis (following DCs productive infection, through the usual CD4-gp120 interaction), thereby inducing a robust infection. In trans infection, bound virions remain infectious over days and it is proposed that they are not degraded, but protected in non-lysosomal acidic organelles within the DCs close to the cell membrane thus contributing to the viral infectious potential during DCs' migration from the periphery to the lymphoid tissues. On arrival at lymphoid tissues, intact virions recycle back to DCs' cell surface allowing virus transmission to CD4+ T-cells.</text>
</comment>
<keyword evidence="26 32" id="KW-0564">Palmitate</keyword>
<keyword evidence="7 32" id="KW-1168">Fusion of virus membrane with host membrane</keyword>
<comment type="caution">
    <text evidence="32 33">Lacks conserved residue(s) required for the propagation of feature annotation.</text>
</comment>
<feature type="region of interest" description="Immunosuppression" evidence="32">
    <location>
        <begin position="566"/>
        <end position="584"/>
    </location>
</feature>
<dbReference type="GO" id="GO:0019064">
    <property type="term" value="P:fusion of virus membrane with host plasma membrane"/>
    <property type="evidence" value="ECO:0007669"/>
    <property type="project" value="UniProtKB-UniRule"/>
</dbReference>
<evidence type="ECO:0000256" key="20">
    <source>
        <dbReference type="ARBA" id="ARBA00022879"/>
    </source>
</evidence>
<keyword evidence="10 32" id="KW-1165">Clathrin-mediated endocytosis of virus by host</keyword>
<dbReference type="GO" id="GO:0019062">
    <property type="term" value="P:virion attachment to host cell"/>
    <property type="evidence" value="ECO:0007669"/>
    <property type="project" value="UniProtKB-UniRule"/>
</dbReference>
<dbReference type="GO" id="GO:1903908">
    <property type="term" value="P:positive regulation of plasma membrane raft polarization"/>
    <property type="evidence" value="ECO:0007669"/>
    <property type="project" value="UniProtKB-UniRule"/>
</dbReference>
<evidence type="ECO:0000256" key="13">
    <source>
        <dbReference type="ARBA" id="ARBA00022685"/>
    </source>
</evidence>
<keyword evidence="30 32" id="KW-0449">Lipoprotein</keyword>
<comment type="function">
    <text evidence="32">Transmembrane protein gp41: Acts as a class I viral fusion protein. Under the current model, the protein has at least 3 conformational states: pre-fusion native state, pre-hairpin intermediate state, and post-fusion hairpin state. During fusion of viral and target intracellular membranes, the coiled coil regions (heptad repeats) assume a trimer-of-hairpins structure, positioning the fusion peptide in close proximity to the C-terminal region of the ectodomain. The formation of this structure appears to drive apposition and subsequent fusion of viral and target cell membranes. Complete fusion occurs in host cell endosomes and is dynamin-dependent, however some lipid transfer might occur at the plasma membrane. The virus undergoes clathrin-dependent internalization long before endosomal fusion, thus minimizing the surface exposure of conserved viral epitopes during fusion and reducing the efficacy of inhibitors targeting these epitopes. Membranes fusion leads to delivery of the nucleocapsid into the cytoplasm.</text>
</comment>
<comment type="function">
    <text evidence="32">Envelope glycoprotein gp160: Oligomerizes in the host endoplasmic reticulum into predominantly trimers. In a second time, gp160 transits in the host Golgi, where glycosylation is completed. The precursor is then proteolytically cleaved in the trans-Golgi and thereby activated by cellular furin or furin-like proteases to produce gp120 and gp41.</text>
</comment>
<feature type="topological domain" description="Cytoplasmic" evidence="32">
    <location>
        <begin position="698"/>
        <end position="855"/>
    </location>
</feature>
<evidence type="ECO:0000256" key="15">
    <source>
        <dbReference type="ARBA" id="ARBA00022703"/>
    </source>
</evidence>
<dbReference type="Gene3D" id="2.170.40.20">
    <property type="entry name" value="Human immunodeficiency virus 1, Gp160, envelope glycoprotein"/>
    <property type="match status" value="2"/>
</dbReference>
<keyword evidence="16 32" id="KW-0732">Signal</keyword>
<accession>D7S119</accession>
<feature type="disulfide bond" evidence="32">
    <location>
        <begin position="225"/>
        <end position="236"/>
    </location>
</feature>
<evidence type="ECO:0000256" key="22">
    <source>
        <dbReference type="ARBA" id="ARBA00022989"/>
    </source>
</evidence>
<evidence type="ECO:0000256" key="23">
    <source>
        <dbReference type="ARBA" id="ARBA00023046"/>
    </source>
</evidence>
<feature type="disulfide bond" evidence="32">
    <location>
        <begin position="590"/>
        <end position="596"/>
    </location>
</feature>
<organismHost>
    <name type="scientific">Homo sapiens</name>
    <name type="common">Human</name>
    <dbReference type="NCBI Taxonomy" id="9606"/>
</organismHost>
<gene>
    <name evidence="32 36" type="primary">env</name>
</gene>
<organism evidence="36">
    <name type="scientific">Human immunodeficiency virus type 1</name>
    <name type="common">HIV-1</name>
    <dbReference type="NCBI Taxonomy" id="11676"/>
    <lineage>
        <taxon>Viruses</taxon>
        <taxon>Riboviria</taxon>
        <taxon>Pararnavirae</taxon>
        <taxon>Artverviricota</taxon>
        <taxon>Revtraviricetes</taxon>
        <taxon>Ortervirales</taxon>
        <taxon>Retroviridae</taxon>
        <taxon>Orthoretrovirinae</taxon>
        <taxon>Lentivirus</taxon>
        <taxon>Lentivirus humimdef1</taxon>
    </lineage>
</organism>
<feature type="site" description="Cleavage; by host furin" evidence="32">
    <location>
        <begin position="503"/>
        <end position="504"/>
    </location>
</feature>
<feature type="domain" description="Retroviral envelope protein GP41-like" evidence="35">
    <location>
        <begin position="522"/>
        <end position="713"/>
    </location>
</feature>
<evidence type="ECO:0000256" key="28">
    <source>
        <dbReference type="ARBA" id="ARBA00023180"/>
    </source>
</evidence>
<comment type="miscellaneous">
    <text evidence="32">Inhibitors targeting HIV-1 viral envelope proteins are used as antiretroviral drugs. Attachment of virions to the cell surface via non-specific interactions and CD4 binding can be blocked by inhibitors that include cyanovirin-N, cyclotriazadisulfonamide analogs, PRO 2000, TNX 355 and PRO 542. In addition, BMS 806 can block CD4-induced conformational changes. Env interactions with the coreceptor molecules can be targeted by CCR5 antagonists including SCH-D, maraviroc (UK 427857) and aplaviroc (GW 873140), and the CXCR4 antagonist AMD 070. Fusion of viral and cellular membranes can be inhibited by peptides such as enfuvirtide and tifuvirtide (T 1249). Resistance to inhibitors associated with mutations in Env are observed. Most of the time, single mutations confer only a modest reduction in drug susceptibility. Combination of several mutations is usually required to develop a high-level drug resistance.</text>
</comment>
<keyword evidence="22 32" id="KW-1133">Transmembrane helix</keyword>
<evidence type="ECO:0000256" key="29">
    <source>
        <dbReference type="ARBA" id="ARBA00023280"/>
    </source>
</evidence>
<evidence type="ECO:0000256" key="9">
    <source>
        <dbReference type="ARBA" id="ARBA00022511"/>
    </source>
</evidence>
<evidence type="ECO:0000256" key="18">
    <source>
        <dbReference type="ARBA" id="ARBA00022844"/>
    </source>
</evidence>
<keyword evidence="9 32" id="KW-1032">Host cell membrane</keyword>
<keyword evidence="13 32" id="KW-0165">Cleavage on pair of basic residues</keyword>
<keyword evidence="24 32" id="KW-0175">Coiled coil</keyword>
<dbReference type="InterPro" id="IPR036377">
    <property type="entry name" value="Gp120_core_sf"/>
</dbReference>
<dbReference type="FunFam" id="2.170.40.20:FF:000003">
    <property type="entry name" value="Envelope glycoprotein gp160"/>
    <property type="match status" value="1"/>
</dbReference>
<evidence type="ECO:0000256" key="5">
    <source>
        <dbReference type="ARBA" id="ARBA00004578"/>
    </source>
</evidence>
<keyword evidence="12 32" id="KW-1162">Viral penetration into host cytoplasm</keyword>
<evidence type="ECO:0000256" key="7">
    <source>
        <dbReference type="ARBA" id="ARBA00022506"/>
    </source>
</evidence>
<evidence type="ECO:0000313" key="36">
    <source>
        <dbReference type="EMBL" id="ADI62095.1"/>
    </source>
</evidence>
<comment type="subunit">
    <text evidence="32">The mature envelope protein (Env) consists of a homotrimer of non-covalently associated gp120-gp41 heterodimers. The resulting complex protrudes from the virus surface as a spike. There seems to be as few as 10 spikes on the average virion. Surface protein gp120 interacts with host CD4, CCR5 and CXCR4. Gp120 also interacts with the C-type lectins CD209/DC-SIGN and CLEC4M/DC-SIGNR (collectively referred to as DC-SIGN(R)). Gp120 and gp41 interact with GalCer. Gp120 interacts with host ITGA4/ITGB7 complex; on CD4+ T-cells, this interaction results in rapid activation of integrin ITGAL/LFA-1, which facilitates efficient cell-to-cell spreading of HIV-1. Gp120 interacts with cell-associated heparan sulfate; this interaction increases virus infectivity on permissive cells and may be involved in infection of CD4- cells.</text>
</comment>
<comment type="subcellular location">
    <molecule>Surface protein gp120</molecule>
    <subcellularLocation>
        <location evidence="32">Virion membrane</location>
        <topology evidence="32">Peripheral membrane protein</topology>
    </subcellularLocation>
    <subcellularLocation>
        <location evidence="32">Host cell membrane</location>
        <topology evidence="32">Peripheral membrane protein</topology>
    </subcellularLocation>
    <subcellularLocation>
        <location evidence="32">Host endosome membrane</location>
        <topology evidence="32">Single-pass type I membrane protein</topology>
    </subcellularLocation>
    <text evidence="32">The surface protein is not anchored to the viral envelope, but associates with the extravirion surface through its binding to TM. It is probably concentrated at the site of budding and incorporated into the virions possibly by contacts between the cytoplasmic tail of Env and the N-terminus of Gag.</text>
</comment>
<feature type="domain" description="Human immunodeficiency virus 1 envelope glycoprotein Gp120" evidence="34">
    <location>
        <begin position="138"/>
        <end position="503"/>
    </location>
</feature>
<evidence type="ECO:0000256" key="4">
    <source>
        <dbReference type="ARBA" id="ARBA00004563"/>
    </source>
</evidence>
<dbReference type="HAMAP" id="MF_04083">
    <property type="entry name" value="HIV_ENV"/>
    <property type="match status" value="1"/>
</dbReference>
<dbReference type="CDD" id="cd09909">
    <property type="entry name" value="HIV-1-like_HR1-HR2"/>
    <property type="match status" value="1"/>
</dbReference>
<dbReference type="GO" id="GO:0039654">
    <property type="term" value="P:fusion of virus membrane with host endosome membrane"/>
    <property type="evidence" value="ECO:0007669"/>
    <property type="project" value="UniProtKB-UniRule"/>
</dbReference>
<evidence type="ECO:0000259" key="35">
    <source>
        <dbReference type="Pfam" id="PF00517"/>
    </source>
</evidence>
<evidence type="ECO:0000256" key="12">
    <source>
        <dbReference type="ARBA" id="ARBA00022595"/>
    </source>
</evidence>
<evidence type="ECO:0000313" key="41">
    <source>
        <dbReference type="EMBL" id="ADU04818.1"/>
    </source>
</evidence>
<dbReference type="SUPFAM" id="SSF56502">
    <property type="entry name" value="gp120 core"/>
    <property type="match status" value="2"/>
</dbReference>
<dbReference type="InterPro" id="IPR000328">
    <property type="entry name" value="GP41-like"/>
</dbReference>
<keyword evidence="8 32" id="KW-1170">Fusion of virus membrane with host endosomal membrane</keyword>
<comment type="domain">
    <text evidence="32">The membrane proximal external region (MPER) present in gp41 is a tryptophan-rich region recognized by the antibodies 2F5, Z13, and 4E10. MPER seems to play a role in fusion.</text>
</comment>
<comment type="domain">
    <text evidence="32">The CD4-binding region is targeted by the antibody b12.</text>
</comment>
<evidence type="ECO:0000313" key="38">
    <source>
        <dbReference type="EMBL" id="ADU04809.1"/>
    </source>
</evidence>
<dbReference type="GO" id="GO:0005198">
    <property type="term" value="F:structural molecule activity"/>
    <property type="evidence" value="ECO:0007669"/>
    <property type="project" value="UniProtKB-UniRule"/>
</dbReference>
<evidence type="ECO:0000256" key="1">
    <source>
        <dbReference type="ARBA" id="ARBA00004402"/>
    </source>
</evidence>
<evidence type="ECO:0000256" key="21">
    <source>
        <dbReference type="ARBA" id="ARBA00022890"/>
    </source>
</evidence>
<feature type="coiled-coil region" evidence="32">
    <location>
        <begin position="625"/>
        <end position="659"/>
    </location>
</feature>
<dbReference type="GO" id="GO:0055036">
    <property type="term" value="C:virion membrane"/>
    <property type="evidence" value="ECO:0007669"/>
    <property type="project" value="UniProtKB-SubCell"/>
</dbReference>
<feature type="region of interest" description="Fusion peptide" evidence="32">
    <location>
        <begin position="504"/>
        <end position="524"/>
    </location>
</feature>
<evidence type="ECO:0000256" key="16">
    <source>
        <dbReference type="ARBA" id="ARBA00022729"/>
    </source>
</evidence>
<comment type="domain">
    <text evidence="32">Some of the most genetically diverse regions of the viral genome are present in Env. They are called variable regions 1 through 5 (V1 through V5). Coreceptor usage of gp120 is determined mainly by the primary structure of the third variable region (V3) in the outer domain of gp120. The sequence of V3 determines which coreceptor, CCR5 and/or CXCR4 (corresponding to R5/macrophage, X4/T cell and R5X4/T cell and macrophage tropism), is used to trigger the fusion potential of the Env complex, and hence which cells the virus can infect. Binding to CCR5 involves a region adjacent in addition to V3.</text>
</comment>
<evidence type="ECO:0000256" key="32">
    <source>
        <dbReference type="HAMAP-Rule" id="MF_04083"/>
    </source>
</evidence>
<evidence type="ECO:0000256" key="30">
    <source>
        <dbReference type="ARBA" id="ARBA00023288"/>
    </source>
</evidence>
<dbReference type="EMBL" id="HM215286">
    <property type="protein sequence ID" value="ADI62095.1"/>
    <property type="molecule type" value="Genomic_DNA"/>
</dbReference>
<feature type="disulfide bond" evidence="32">
    <location>
        <begin position="215"/>
        <end position="244"/>
    </location>
</feature>
<evidence type="ECO:0000256" key="11">
    <source>
        <dbReference type="ARBA" id="ARBA00022581"/>
    </source>
</evidence>
<dbReference type="EMBL" id="HQ697970">
    <property type="protein sequence ID" value="ADU04814.1"/>
    <property type="molecule type" value="Genomic_RNA"/>
</dbReference>
<name>D7S119_HV1</name>
<keyword evidence="20 32" id="KW-0261">Viral envelope protein</keyword>
<dbReference type="FunFam" id="1.10.287.210:FF:000001">
    <property type="entry name" value="Envelope glycoprotein gp160"/>
    <property type="match status" value="1"/>
</dbReference>
<dbReference type="Pfam" id="PF00517">
    <property type="entry name" value="GP41"/>
    <property type="match status" value="1"/>
</dbReference>
<feature type="domain" description="Human immunodeficiency virus 1 envelope glycoprotein Gp120" evidence="34">
    <location>
        <begin position="33"/>
        <end position="137"/>
    </location>
</feature>
<dbReference type="GO" id="GO:0044175">
    <property type="term" value="C:host cell endosome membrane"/>
    <property type="evidence" value="ECO:0007669"/>
    <property type="project" value="UniProtKB-SubCell"/>
</dbReference>
<comment type="similarity">
    <text evidence="32">Belongs to the HIV-1 env protein family.</text>
</comment>
<keyword evidence="27 32" id="KW-1015">Disulfide bond</keyword>
<feature type="region of interest" description="CD4-binding loop" evidence="32">
    <location>
        <begin position="359"/>
        <end position="369"/>
    </location>
</feature>
<dbReference type="EMBL" id="HQ697972">
    <property type="protein sequence ID" value="ADU04816.1"/>
    <property type="molecule type" value="Genomic_RNA"/>
</dbReference>
<evidence type="ECO:0000256" key="10">
    <source>
        <dbReference type="ARBA" id="ARBA00022570"/>
    </source>
</evidence>
<keyword evidence="18 32" id="KW-0946">Virion</keyword>
<evidence type="ECO:0000256" key="19">
    <source>
        <dbReference type="ARBA" id="ARBA00022870"/>
    </source>
</evidence>
<evidence type="ECO:0000313" key="40">
    <source>
        <dbReference type="EMBL" id="ADU04816.1"/>
    </source>
</evidence>
<evidence type="ECO:0000256" key="33">
    <source>
        <dbReference type="RuleBase" id="RU363095"/>
    </source>
</evidence>
<evidence type="ECO:0000313" key="37">
    <source>
        <dbReference type="EMBL" id="ADU04808.1"/>
    </source>
</evidence>
<sequence>MRVMGTWRIWQQWWMWSILGFWMLMGYNVGGNLWVTVYYGVPVWKEAKATLFCASDAKAYEKEVHNVWATHACVPTDPDPQELVLENVTETFNMWKNDMVDQMHEDIISLWDQSLKPCVKLTPLCVTLSCGNNITMTANATINETMKGEIKNCSFNITTEIRDKRRKEYALFYRLDIVPLDNENSSEYILINCNTSAVTQSCPKVSWDPIPIHYCAPAGYAILKCNNKTFNGTGPCNNVSTVQCTHGIKPVVSTQLLLNGSLAEGETIIRSENLTDNVKTIIVQLNDPVGIVCTRPNNNTRKSMRIGPGQTFYATGAIIGDIRQAYCTIIKGKWNSTLQKVGRKLREHFPNKTIQFAPHSGGDPEITTFSFNCRGEFFYCNTLDLFNSTYDSTYGSNSTDNSTITLHCRIKQIINMWQEVGRAMYAPPIEGNITCISNITGLLLTRDGGDRNDTNDTETFRPGGGDMRDNWRSELYKYKVVEIKPLGIAPTQARRRVVEREKRAVGIGAVFLGFLGAAGSTMGAASITLTVQARQLLSGIVQQQSNLLRAIEAQQHMLQLTVWGIKQLQTRVLAIERYLKDQQLLGIWGCSGKLICTTNVPWNASWSNKSEEDIWNNMTWMQWDREINNYTNTIYRLLEDSQIQQEKNEKDLLALDSWKNLWNWFAITNWLWYIKIFIMIVGGLIGLRIVFAVLSIVNRVRQGYSPLSFQTLTPNPGGLDRLRRIEEEGGEQDRDRSIRLVSGFLSLAWDDLRSLCLFSYHRLRDFILIVARAVELLGHSSLRGLQRGWEILKYLGNLVQYWGLELKKSATSLLDTIAIAVAEGTDRIIEVVQRICRAISNIPRRIRQGFEAALQ</sequence>
<feature type="transmembrane region" description="Helical" evidence="33">
    <location>
        <begin position="670"/>
        <end position="697"/>
    </location>
</feature>
<keyword evidence="23 32" id="KW-1039">Host endosome</keyword>
<reference evidence="36" key="1">
    <citation type="journal article" date="2010" name="PLoS Comput. Biol.">
        <title>Genetic signatures in the envelope glycoproteins of HIV-1 that associate with broadly neutralizing antibodies.</title>
        <authorList>
            <person name="Gnanakaran S."/>
            <person name="Daniels M.G."/>
            <person name="Bhattacharya T."/>
            <person name="Lapedes A.S."/>
            <person name="Sethi A."/>
            <person name="Li M."/>
            <person name="Tang H."/>
            <person name="Greene K."/>
            <person name="Gao H."/>
            <person name="Haynes B.F."/>
            <person name="Cohen M.S."/>
            <person name="Shaw G.M."/>
            <person name="Seaman M.S."/>
            <person name="Kumar A."/>
            <person name="Gao F."/>
            <person name="Montefiori D.C."/>
            <person name="Korber B."/>
        </authorList>
    </citation>
    <scope>NUCLEOTIDE SEQUENCE</scope>
    <source>
        <strain evidence="36">304_F2_1_11</strain>
    </source>
</reference>
<dbReference type="GO" id="GO:0075512">
    <property type="term" value="P:clathrin-dependent endocytosis of virus by host cell"/>
    <property type="evidence" value="ECO:0007669"/>
    <property type="project" value="UniProtKB-UniRule"/>
</dbReference>
<dbReference type="InterPro" id="IPR037527">
    <property type="entry name" value="Gp160"/>
</dbReference>
<keyword evidence="31 32" id="KW-1160">Virus entry into host cell</keyword>
<keyword evidence="14 32" id="KW-0812">Transmembrane</keyword>
<keyword evidence="15 32" id="KW-0053">Apoptosis</keyword>
<evidence type="ECO:0000256" key="8">
    <source>
        <dbReference type="ARBA" id="ARBA00022510"/>
    </source>
</evidence>
<comment type="domain">
    <text evidence="32">The YXXL motif is involved in determining the exact site of viral release at the surface of infected mononuclear cells and promotes endocytosis. YXXL and di-leucine endocytosis motifs interact directly or indirectly with the clathrin adapter complexes, opperate independently, and their activities are not additive.</text>
</comment>
<evidence type="ECO:0000256" key="3">
    <source>
        <dbReference type="ARBA" id="ARBA00004505"/>
    </source>
</evidence>
<dbReference type="FunFam" id="2.170.40.20:FF:000004">
    <property type="entry name" value="Envelope glycoprotein gp160"/>
    <property type="match status" value="1"/>
</dbReference>
<evidence type="ECO:0000313" key="39">
    <source>
        <dbReference type="EMBL" id="ADU04814.1"/>
    </source>
</evidence>
<dbReference type="SUPFAM" id="SSF58069">
    <property type="entry name" value="Virus ectodomain"/>
    <property type="match status" value="1"/>
</dbReference>
<evidence type="ECO:0000259" key="34">
    <source>
        <dbReference type="Pfam" id="PF00516"/>
    </source>
</evidence>
<evidence type="ECO:0000256" key="27">
    <source>
        <dbReference type="ARBA" id="ARBA00023157"/>
    </source>
</evidence>
<evidence type="ECO:0000256" key="6">
    <source>
        <dbReference type="ARBA" id="ARBA00004650"/>
    </source>
</evidence>
<comment type="PTM">
    <text evidence="32">Highly glycosylated by host. The high number of glycan on the protein is reffered to as 'glycan shield' because it contributes to hide protein sequence from adaptive immune system.</text>
</comment>
<protein>
    <recommendedName>
        <fullName evidence="32">Envelope glycoprotein gp160</fullName>
    </recommendedName>
    <alternativeName>
        <fullName evidence="32">Env polyprotein</fullName>
    </alternativeName>
    <component>
        <recommendedName>
            <fullName evidence="32">Surface protein gp120</fullName>
            <shortName evidence="32">SU</shortName>
        </recommendedName>
        <alternativeName>
            <fullName evidence="32">Glycoprotein 120</fullName>
            <shortName evidence="32">gp120</shortName>
        </alternativeName>
    </component>
    <component>
        <recommendedName>
            <fullName evidence="32">Transmembrane protein gp41</fullName>
            <shortName evidence="32">TM</shortName>
        </recommendedName>
        <alternativeName>
            <fullName evidence="32">Glycoprotein 41</fullName>
            <shortName evidence="32">gp41</shortName>
        </alternativeName>
    </component>
</protein>
<feature type="region of interest" description="MPER; binding to GalCer" evidence="32">
    <location>
        <begin position="654"/>
        <end position="675"/>
    </location>
</feature>
<feature type="chain" id="PRO_5042639163" description="Transmembrane protein gp41" evidence="32">
    <location>
        <begin position="504"/>
        <end position="855"/>
    </location>
</feature>
<keyword evidence="28 32" id="KW-0325">Glycoprotein</keyword>
<feature type="short sequence motif" description="YXXL motif; contains endocytosis signal" evidence="32">
    <location>
        <begin position="704"/>
        <end position="707"/>
    </location>
</feature>
<evidence type="ECO:0000256" key="31">
    <source>
        <dbReference type="ARBA" id="ARBA00023296"/>
    </source>
</evidence>
<dbReference type="GO" id="GO:0052031">
    <property type="term" value="P:symbiont-mediated perturbation of host defense response"/>
    <property type="evidence" value="ECO:0007669"/>
    <property type="project" value="UniProtKB-UniRule"/>
</dbReference>
<evidence type="ECO:0000256" key="14">
    <source>
        <dbReference type="ARBA" id="ARBA00022692"/>
    </source>
</evidence>
<feature type="chain" id="PRO_5042639167" description="Envelope glycoprotein gp160" evidence="32">
    <location>
        <begin position="32"/>
        <end position="855"/>
    </location>
</feature>
<evidence type="ECO:0000256" key="25">
    <source>
        <dbReference type="ARBA" id="ARBA00023136"/>
    </source>
</evidence>
<keyword evidence="19 32" id="KW-1043">Host membrane</keyword>
<keyword evidence="29 32" id="KW-0899">Viral immunoevasion</keyword>
<evidence type="ECO:0000256" key="17">
    <source>
        <dbReference type="ARBA" id="ARBA00022804"/>
    </source>
</evidence>
<comment type="subcellular location">
    <subcellularLocation>
        <location evidence="3">Host cell membrane</location>
        <topology evidence="3">Peripheral membrane protein</topology>
    </subcellularLocation>
    <subcellularLocation>
        <location evidence="1">Host cell membrane</location>
        <topology evidence="1">Single-pass type I membrane protein</topology>
    </subcellularLocation>
    <subcellularLocation>
        <location evidence="2">Host endosome membrane</location>
        <topology evidence="2">Peripheral membrane protein</topology>
    </subcellularLocation>
    <subcellularLocation>
        <location evidence="5">Host endosome membrane</location>
        <topology evidence="5">Single-pass type I membrane protein</topology>
    </subcellularLocation>
    <subcellularLocation>
        <location evidence="6">Virion membrane</location>
        <topology evidence="6">Peripheral membrane protein</topology>
    </subcellularLocation>
    <subcellularLocation>
        <location evidence="4">Virion membrane</location>
        <topology evidence="4">Single-pass type I membrane protein</topology>
    </subcellularLocation>
</comment>
<keyword evidence="25 32" id="KW-0472">Membrane</keyword>
<dbReference type="GO" id="GO:0016020">
    <property type="term" value="C:membrane"/>
    <property type="evidence" value="ECO:0007669"/>
    <property type="project" value="UniProtKB-UniRule"/>
</dbReference>
<proteinExistence type="inferred from homology"/>
<dbReference type="Gene3D" id="1.20.5.490">
    <property type="entry name" value="Single helix bin"/>
    <property type="match status" value="1"/>
</dbReference>
<dbReference type="EMBL" id="HQ697974">
    <property type="protein sequence ID" value="ADU04818.1"/>
    <property type="molecule type" value="Genomic_RNA"/>
</dbReference>
<dbReference type="GO" id="GO:0019031">
    <property type="term" value="C:viral envelope"/>
    <property type="evidence" value="ECO:0007669"/>
    <property type="project" value="UniProtKB-KW"/>
</dbReference>
<dbReference type="GO" id="GO:0020002">
    <property type="term" value="C:host cell plasma membrane"/>
    <property type="evidence" value="ECO:0007669"/>
    <property type="project" value="UniProtKB-SubCell"/>
</dbReference>
<dbReference type="GO" id="GO:1903911">
    <property type="term" value="P:positive regulation of receptor clustering"/>
    <property type="evidence" value="ECO:0007669"/>
    <property type="project" value="UniProtKB-UniRule"/>
</dbReference>
<dbReference type="EMBL" id="HQ697964">
    <property type="protein sequence ID" value="ADU04808.1"/>
    <property type="molecule type" value="Genomic_RNA"/>
</dbReference>
<feature type="transmembrane region" description="Helical" evidence="33">
    <location>
        <begin position="13"/>
        <end position="41"/>
    </location>
</feature>
<reference evidence="37" key="2">
    <citation type="journal article" date="2011" name="Virology">
        <title>Defining the human immunodeficiency virus type 1 transmission genetic bottleneck in a region with multiple circulating subtypes and recombinant forms.</title>
        <authorList>
            <person name="Nofemela A."/>
            <person name="Bandawe G."/>
            <person name="Thebus R."/>
            <person name="Marais J."/>
            <person name="Wood N."/>
            <person name="Hoffmann O."/>
            <person name="Maboko L."/>
            <person name="Hoelscher M."/>
            <person name="Woodman Z."/>
            <person name="Williamson C."/>
        </authorList>
    </citation>
    <scope>NUCLEOTIDE SEQUENCE</scope>
    <source>
        <strain evidence="37">304-F2_1</strain>
        <strain evidence="40">304-F2_12</strain>
        <strain evidence="41">304-F2_14</strain>
        <strain evidence="38">304-F2_3</strain>
        <strain evidence="39">304-F2_9</strain>
    </source>
</reference>
<keyword evidence="17 32" id="KW-1161">Viral attachment to host cell</keyword>
<evidence type="ECO:0000256" key="24">
    <source>
        <dbReference type="ARBA" id="ARBA00023054"/>
    </source>
</evidence>
<evidence type="ECO:0000256" key="26">
    <source>
        <dbReference type="ARBA" id="ARBA00023139"/>
    </source>
</evidence>
<dbReference type="GO" id="GO:0019082">
    <property type="term" value="P:viral protein processing"/>
    <property type="evidence" value="ECO:0007669"/>
    <property type="project" value="UniProtKB-UniRule"/>
</dbReference>
<keyword evidence="21 32" id="KW-1164">Virus endocytosis by host</keyword>
<comment type="domain">
    <text evidence="32 33">The 17 amino acids long immunosuppressive region is present in many retroviral envelope proteins. Synthetic peptides derived from this relatively conserved sequence inhibit immune function in vitro and in vivo.</text>
</comment>
<feature type="disulfide bond" evidence="32">
    <location>
        <begin position="53"/>
        <end position="73"/>
    </location>
</feature>
<feature type="lipid moiety-binding region" description="S-palmitoyl cysteine; by host" evidence="32">
    <location>
        <position position="756"/>
    </location>
</feature>
<dbReference type="EMBL" id="HQ697965">
    <property type="protein sequence ID" value="ADU04809.1"/>
    <property type="molecule type" value="Genomic_RNA"/>
</dbReference>
<comment type="miscellaneous">
    <text evidence="32">HIV-1 lineages are divided in three main groups, M (for Major), O (for Outlier), and N (for New, or Non-M, Non-O). The vast majority of strains found worldwide belong to the group M. Group O seems to be endemic to and largely confined to Cameroon and neighboring countries in West Central Africa, where these viruses represent a small minority of HIV-1 strains. The group N is represented by a limited number of isolates from Cameroonian persons. The group M is further subdivided in 9 clades or subtypes (A to D, F to H, J and K).</text>
</comment>
<dbReference type="Pfam" id="PF00516">
    <property type="entry name" value="GP120"/>
    <property type="match status" value="2"/>
</dbReference>
<feature type="lipid moiety-binding region" description="S-palmitoyl cysteine; by host" evidence="32">
    <location>
        <position position="836"/>
    </location>
</feature>
<dbReference type="InterPro" id="IPR000777">
    <property type="entry name" value="HIV1_Gp120"/>
</dbReference>
<evidence type="ECO:0000256" key="2">
    <source>
        <dbReference type="ARBA" id="ARBA00004433"/>
    </source>
</evidence>
<feature type="transmembrane region" description="Helical" evidence="33">
    <location>
        <begin position="504"/>
        <end position="527"/>
    </location>
</feature>
<comment type="subcellular location">
    <molecule>Transmembrane protein gp41</molecule>
    <subcellularLocation>
        <location evidence="32">Virion membrane</location>
        <topology evidence="32">Single-pass type I membrane protein</topology>
    </subcellularLocation>
    <subcellularLocation>
        <location evidence="32">Host cell membrane</location>
        <topology evidence="32">Single-pass type I membrane protein</topology>
    </subcellularLocation>
    <subcellularLocation>
        <location evidence="32">Host endosome membrane</location>
        <topology evidence="32">Single-pass type I membrane protein</topology>
    </subcellularLocation>
    <text evidence="32">It is probably concentrated at the site of budding and incorporated into the virions possibly by contacts between the cytoplasmic tail of Env and the N-terminus of Gag.</text>
</comment>